<organism evidence="6 7">
    <name type="scientific">Sistotremastrum suecicum HHB10207 ss-3</name>
    <dbReference type="NCBI Taxonomy" id="1314776"/>
    <lineage>
        <taxon>Eukaryota</taxon>
        <taxon>Fungi</taxon>
        <taxon>Dikarya</taxon>
        <taxon>Basidiomycota</taxon>
        <taxon>Agaricomycotina</taxon>
        <taxon>Agaricomycetes</taxon>
        <taxon>Sistotremastrales</taxon>
        <taxon>Sistotremastraceae</taxon>
        <taxon>Sistotremastrum</taxon>
    </lineage>
</organism>
<dbReference type="SUPFAM" id="SSF144232">
    <property type="entry name" value="HIT/MYND zinc finger-like"/>
    <property type="match status" value="1"/>
</dbReference>
<dbReference type="Proteomes" id="UP000076798">
    <property type="component" value="Unassembled WGS sequence"/>
</dbReference>
<name>A0A166FN21_9AGAM</name>
<dbReference type="PROSITE" id="PS01360">
    <property type="entry name" value="ZF_MYND_1"/>
    <property type="match status" value="1"/>
</dbReference>
<dbReference type="GO" id="GO:0008270">
    <property type="term" value="F:zinc ion binding"/>
    <property type="evidence" value="ECO:0007669"/>
    <property type="project" value="UniProtKB-KW"/>
</dbReference>
<keyword evidence="7" id="KW-1185">Reference proteome</keyword>
<reference evidence="6 7" key="1">
    <citation type="journal article" date="2016" name="Mol. Biol. Evol.">
        <title>Comparative Genomics of Early-Diverging Mushroom-Forming Fungi Provides Insights into the Origins of Lignocellulose Decay Capabilities.</title>
        <authorList>
            <person name="Nagy L.G."/>
            <person name="Riley R."/>
            <person name="Tritt A."/>
            <person name="Adam C."/>
            <person name="Daum C."/>
            <person name="Floudas D."/>
            <person name="Sun H."/>
            <person name="Yadav J.S."/>
            <person name="Pangilinan J."/>
            <person name="Larsson K.H."/>
            <person name="Matsuura K."/>
            <person name="Barry K."/>
            <person name="Labutti K."/>
            <person name="Kuo R."/>
            <person name="Ohm R.A."/>
            <person name="Bhattacharya S.S."/>
            <person name="Shirouzu T."/>
            <person name="Yoshinaga Y."/>
            <person name="Martin F.M."/>
            <person name="Grigoriev I.V."/>
            <person name="Hibbett D.S."/>
        </authorList>
    </citation>
    <scope>NUCLEOTIDE SEQUENCE [LARGE SCALE GENOMIC DNA]</scope>
    <source>
        <strain evidence="6 7">HHB10207 ss-3</strain>
    </source>
</reference>
<evidence type="ECO:0000313" key="7">
    <source>
        <dbReference type="Proteomes" id="UP000076798"/>
    </source>
</evidence>
<dbReference type="InterPro" id="IPR002893">
    <property type="entry name" value="Znf_MYND"/>
</dbReference>
<dbReference type="Gene3D" id="6.10.140.2220">
    <property type="match status" value="1"/>
</dbReference>
<dbReference type="Pfam" id="PF01753">
    <property type="entry name" value="zf-MYND"/>
    <property type="match status" value="1"/>
</dbReference>
<keyword evidence="3" id="KW-0862">Zinc</keyword>
<dbReference type="EMBL" id="KV428027">
    <property type="protein sequence ID" value="KZT40830.1"/>
    <property type="molecule type" value="Genomic_DNA"/>
</dbReference>
<proteinExistence type="predicted"/>
<dbReference type="AlphaFoldDB" id="A0A166FN21"/>
<gene>
    <name evidence="6" type="ORF">SISSUDRAFT_1043548</name>
</gene>
<evidence type="ECO:0000259" key="5">
    <source>
        <dbReference type="PROSITE" id="PS50865"/>
    </source>
</evidence>
<keyword evidence="2 4" id="KW-0863">Zinc-finger</keyword>
<accession>A0A166FN21</accession>
<dbReference type="PROSITE" id="PS50865">
    <property type="entry name" value="ZF_MYND_2"/>
    <property type="match status" value="1"/>
</dbReference>
<evidence type="ECO:0000256" key="2">
    <source>
        <dbReference type="ARBA" id="ARBA00022771"/>
    </source>
</evidence>
<keyword evidence="1" id="KW-0479">Metal-binding</keyword>
<dbReference type="OrthoDB" id="437457at2759"/>
<evidence type="ECO:0000256" key="3">
    <source>
        <dbReference type="ARBA" id="ARBA00022833"/>
    </source>
</evidence>
<dbReference type="STRING" id="1314776.A0A166FN21"/>
<evidence type="ECO:0000313" key="6">
    <source>
        <dbReference type="EMBL" id="KZT40830.1"/>
    </source>
</evidence>
<protein>
    <recommendedName>
        <fullName evidence="5">MYND-type domain-containing protein</fullName>
    </recommendedName>
</protein>
<evidence type="ECO:0000256" key="4">
    <source>
        <dbReference type="PROSITE-ProRule" id="PRU00134"/>
    </source>
</evidence>
<evidence type="ECO:0000256" key="1">
    <source>
        <dbReference type="ARBA" id="ARBA00022723"/>
    </source>
</evidence>
<feature type="domain" description="MYND-type" evidence="5">
    <location>
        <begin position="5"/>
        <end position="41"/>
    </location>
</feature>
<sequence length="396" mass="45345">MSYPCAVCRSPSNKRCSGCSKIAYCSTACQKEGWTTHVIECANPGRELTTADHLAAFVRMPRPPTNPEAIRDYGFTNTIMHDRQLAEVYDHLIRVLGVTAPKLNRWKDAGQLEEKIRETFEAAPVTRRGKAYKFFVERGHRFINPVLAKRDQAGYKRMRAMENYLLCVPDGLLCLDVPGTVASWPPEKQQFSFECWTFFNLKTIPRPHEPAYLRLGYCAGQTEDEFDYIADLYDALSKECYVDELTAAYASSSIIRLFEEKGLGPRLHRFSRLRDFIQILSRPYNKSFKGTVWELKASLMMRTTLEPEVGKYWGYHNCKDNSDTYQLSFSLSLLMMGDPTNSNLPGDPMGLMKAAAEGRLFDYASEKYEMARKGKQLLRRLFVTEPNPYCQKELGL</sequence>